<gene>
    <name evidence="2" type="ORF">MHY01S_20660</name>
</gene>
<feature type="transmembrane region" description="Helical" evidence="1">
    <location>
        <begin position="13"/>
        <end position="38"/>
    </location>
</feature>
<dbReference type="OrthoDB" id="26754at2"/>
<evidence type="ECO:0000313" key="3">
    <source>
        <dbReference type="Proteomes" id="UP000321197"/>
    </source>
</evidence>
<dbReference type="EMBL" id="BJXL01000066">
    <property type="protein sequence ID" value="GEM83900.1"/>
    <property type="molecule type" value="Genomic_DNA"/>
</dbReference>
<comment type="caution">
    <text evidence="2">The sequence shown here is derived from an EMBL/GenBank/DDBJ whole genome shotgun (WGS) entry which is preliminary data.</text>
</comment>
<accession>A0A511R2Q8</accession>
<dbReference type="RefSeq" id="WP_119341497.1">
    <property type="nucleotide sequence ID" value="NZ_BJXL01000066.1"/>
</dbReference>
<name>A0A511R2Q8_9DEIN</name>
<reference evidence="2 3" key="1">
    <citation type="submission" date="2019-07" db="EMBL/GenBank/DDBJ databases">
        <title>Whole genome shotgun sequence of Meiothermus hypogaeus NBRC 106114.</title>
        <authorList>
            <person name="Hosoyama A."/>
            <person name="Uohara A."/>
            <person name="Ohji S."/>
            <person name="Ichikawa N."/>
        </authorList>
    </citation>
    <scope>NUCLEOTIDE SEQUENCE [LARGE SCALE GENOMIC DNA]</scope>
    <source>
        <strain evidence="2 3">NBRC 106114</strain>
    </source>
</reference>
<organism evidence="2 3">
    <name type="scientific">Meiothermus hypogaeus NBRC 106114</name>
    <dbReference type="NCBI Taxonomy" id="1227553"/>
    <lineage>
        <taxon>Bacteria</taxon>
        <taxon>Thermotogati</taxon>
        <taxon>Deinococcota</taxon>
        <taxon>Deinococci</taxon>
        <taxon>Thermales</taxon>
        <taxon>Thermaceae</taxon>
        <taxon>Meiothermus</taxon>
    </lineage>
</organism>
<sequence length="139" mass="15298">MNLTDFIPPTQTWIVWAVQAALAVGVISLLAGLLVAVLGKVPFVGPVLASLVRIIGGNYEKWLAERLPKMAEQAVLAVEERYRKSDLPPEVRATEKMREAVELVEQMAPGVNRSIAKAAIESALTRMRSAYMEQKARLN</sequence>
<proteinExistence type="predicted"/>
<keyword evidence="1" id="KW-0812">Transmembrane</keyword>
<evidence type="ECO:0000256" key="1">
    <source>
        <dbReference type="SAM" id="Phobius"/>
    </source>
</evidence>
<keyword evidence="1" id="KW-0472">Membrane</keyword>
<evidence type="ECO:0000313" key="2">
    <source>
        <dbReference type="EMBL" id="GEM83900.1"/>
    </source>
</evidence>
<dbReference type="Proteomes" id="UP000321197">
    <property type="component" value="Unassembled WGS sequence"/>
</dbReference>
<dbReference type="AlphaFoldDB" id="A0A511R2Q8"/>
<protein>
    <submittedName>
        <fullName evidence="2">Uncharacterized protein</fullName>
    </submittedName>
</protein>
<keyword evidence="1" id="KW-1133">Transmembrane helix</keyword>